<reference evidence="1" key="1">
    <citation type="submission" date="2014-09" db="EMBL/GenBank/DDBJ databases">
        <authorList>
            <person name="Magalhaes I.L.F."/>
            <person name="Oliveira U."/>
            <person name="Santos F.R."/>
            <person name="Vidigal T.H.D.A."/>
            <person name="Brescovit A.D."/>
            <person name="Santos A.J."/>
        </authorList>
    </citation>
    <scope>NUCLEOTIDE SEQUENCE</scope>
    <source>
        <tissue evidence="1">Shoot tissue taken approximately 20 cm above the soil surface</tissue>
    </source>
</reference>
<evidence type="ECO:0000313" key="1">
    <source>
        <dbReference type="EMBL" id="JAE27978.1"/>
    </source>
</evidence>
<accession>A0A0A9H527</accession>
<reference evidence="1" key="2">
    <citation type="journal article" date="2015" name="Data Brief">
        <title>Shoot transcriptome of the giant reed, Arundo donax.</title>
        <authorList>
            <person name="Barrero R.A."/>
            <person name="Guerrero F.D."/>
            <person name="Moolhuijzen P."/>
            <person name="Goolsby J.A."/>
            <person name="Tidwell J."/>
            <person name="Bellgard S.E."/>
            <person name="Bellgard M.I."/>
        </authorList>
    </citation>
    <scope>NUCLEOTIDE SEQUENCE</scope>
    <source>
        <tissue evidence="1">Shoot tissue taken approximately 20 cm above the soil surface</tissue>
    </source>
</reference>
<protein>
    <submittedName>
        <fullName evidence="1">Uncharacterized protein</fullName>
    </submittedName>
</protein>
<proteinExistence type="predicted"/>
<dbReference type="EMBL" id="GBRH01169918">
    <property type="protein sequence ID" value="JAE27978.1"/>
    <property type="molecule type" value="Transcribed_RNA"/>
</dbReference>
<dbReference type="AlphaFoldDB" id="A0A0A9H527"/>
<name>A0A0A9H527_ARUDO</name>
<sequence length="57" mass="6228">MVEGEMRSCKKIGRSSRSSSMLGSWQFINETSQALSVGTVQMVVGSYRSCDYVNGVC</sequence>
<organism evidence="1">
    <name type="scientific">Arundo donax</name>
    <name type="common">Giant reed</name>
    <name type="synonym">Donax arundinaceus</name>
    <dbReference type="NCBI Taxonomy" id="35708"/>
    <lineage>
        <taxon>Eukaryota</taxon>
        <taxon>Viridiplantae</taxon>
        <taxon>Streptophyta</taxon>
        <taxon>Embryophyta</taxon>
        <taxon>Tracheophyta</taxon>
        <taxon>Spermatophyta</taxon>
        <taxon>Magnoliopsida</taxon>
        <taxon>Liliopsida</taxon>
        <taxon>Poales</taxon>
        <taxon>Poaceae</taxon>
        <taxon>PACMAD clade</taxon>
        <taxon>Arundinoideae</taxon>
        <taxon>Arundineae</taxon>
        <taxon>Arundo</taxon>
    </lineage>
</organism>